<feature type="domain" description="Major facilitator superfamily (MFS) profile" evidence="9">
    <location>
        <begin position="8"/>
        <end position="385"/>
    </location>
</feature>
<accession>A0A1H2LUB8</accession>
<evidence type="ECO:0000256" key="5">
    <source>
        <dbReference type="ARBA" id="ARBA00022989"/>
    </source>
</evidence>
<sequence length="421" mass="42270">MSATTRQLVFHVHTPTSLLGLATGATAPVVPLAALAHGASLTLAALVVAAGGLGVLIADLPAGRLVSQVGEQRSMVIGAVVGLVGAALCVVDASLLTLTAGVTSLGLAQAVWGLARQSYLTAAVDPARRARAISAMAGMHRLGFFVGPFAGAAVLTTASGMVGVFVIQLVAVGVAGVLMSTMADAEIRTRGTPPAPIWATARRHRAPLMRLGPGAFALGSLRATRMVLLPLWAERVGMDASTTALLFGVAGAADVVLSYPSGVALDRWGRRGMAILSTALFGASLLAMPLVHTPTALWFVALGMGVGNGLTNGLVMTVGADISPADARPQFLSLWRLLHDGGVAGAPGAVGVIAGVAGLPPAAVAMGVVGLVGAGFFGRNLAPGRFSPDARPPSHLSAEEPPATGILDRCEPSSSESVKPA</sequence>
<dbReference type="Gene3D" id="1.20.1250.20">
    <property type="entry name" value="MFS general substrate transporter like domains"/>
    <property type="match status" value="2"/>
</dbReference>
<protein>
    <submittedName>
        <fullName evidence="10">Predicted arabinose efflux permease, MFS family</fullName>
    </submittedName>
</protein>
<dbReference type="Pfam" id="PF07690">
    <property type="entry name" value="MFS_1"/>
    <property type="match status" value="2"/>
</dbReference>
<keyword evidence="6 8" id="KW-0472">Membrane</keyword>
<reference evidence="10 11" key="1">
    <citation type="submission" date="2016-10" db="EMBL/GenBank/DDBJ databases">
        <authorList>
            <person name="de Groot N.N."/>
        </authorList>
    </citation>
    <scope>NUCLEOTIDE SEQUENCE [LARGE SCALE GENOMIC DNA]</scope>
    <source>
        <strain evidence="10 11">DSM 44215</strain>
    </source>
</reference>
<keyword evidence="2" id="KW-0813">Transport</keyword>
<dbReference type="PROSITE" id="PS50850">
    <property type="entry name" value="MFS"/>
    <property type="match status" value="1"/>
</dbReference>
<evidence type="ECO:0000256" key="4">
    <source>
        <dbReference type="ARBA" id="ARBA00022692"/>
    </source>
</evidence>
<dbReference type="InterPro" id="IPR020846">
    <property type="entry name" value="MFS_dom"/>
</dbReference>
<evidence type="ECO:0000256" key="3">
    <source>
        <dbReference type="ARBA" id="ARBA00022475"/>
    </source>
</evidence>
<dbReference type="InterPro" id="IPR011701">
    <property type="entry name" value="MFS"/>
</dbReference>
<dbReference type="STRING" id="158898.SAMN04488548_136871"/>
<feature type="region of interest" description="Disordered" evidence="7">
    <location>
        <begin position="388"/>
        <end position="421"/>
    </location>
</feature>
<dbReference type="Proteomes" id="UP000183180">
    <property type="component" value="Unassembled WGS sequence"/>
</dbReference>
<organism evidence="10 11">
    <name type="scientific">Gordonia westfalica</name>
    <dbReference type="NCBI Taxonomy" id="158898"/>
    <lineage>
        <taxon>Bacteria</taxon>
        <taxon>Bacillati</taxon>
        <taxon>Actinomycetota</taxon>
        <taxon>Actinomycetes</taxon>
        <taxon>Mycobacteriales</taxon>
        <taxon>Gordoniaceae</taxon>
        <taxon>Gordonia</taxon>
    </lineage>
</organism>
<dbReference type="InterPro" id="IPR005829">
    <property type="entry name" value="Sugar_transporter_CS"/>
</dbReference>
<dbReference type="PROSITE" id="PS00216">
    <property type="entry name" value="SUGAR_TRANSPORT_1"/>
    <property type="match status" value="1"/>
</dbReference>
<gene>
    <name evidence="10" type="ORF">SAMN04488548_136871</name>
</gene>
<dbReference type="SUPFAM" id="SSF103473">
    <property type="entry name" value="MFS general substrate transporter"/>
    <property type="match status" value="1"/>
</dbReference>
<dbReference type="InterPro" id="IPR036259">
    <property type="entry name" value="MFS_trans_sf"/>
</dbReference>
<dbReference type="EMBL" id="FNLM01000036">
    <property type="protein sequence ID" value="SDU84539.1"/>
    <property type="molecule type" value="Genomic_DNA"/>
</dbReference>
<evidence type="ECO:0000256" key="8">
    <source>
        <dbReference type="SAM" id="Phobius"/>
    </source>
</evidence>
<dbReference type="PANTHER" id="PTHR23517">
    <property type="entry name" value="RESISTANCE PROTEIN MDTM, PUTATIVE-RELATED-RELATED"/>
    <property type="match status" value="1"/>
</dbReference>
<feature type="compositionally biased region" description="Polar residues" evidence="7">
    <location>
        <begin position="412"/>
        <end position="421"/>
    </location>
</feature>
<feature type="transmembrane region" description="Helical" evidence="8">
    <location>
        <begin position="272"/>
        <end position="291"/>
    </location>
</feature>
<evidence type="ECO:0000256" key="7">
    <source>
        <dbReference type="SAM" id="MobiDB-lite"/>
    </source>
</evidence>
<name>A0A1H2LUB8_9ACTN</name>
<feature type="transmembrane region" description="Helical" evidence="8">
    <location>
        <begin position="149"/>
        <end position="178"/>
    </location>
</feature>
<evidence type="ECO:0000313" key="11">
    <source>
        <dbReference type="Proteomes" id="UP000183180"/>
    </source>
</evidence>
<dbReference type="AlphaFoldDB" id="A0A1H2LUB8"/>
<evidence type="ECO:0000313" key="10">
    <source>
        <dbReference type="EMBL" id="SDU84539.1"/>
    </source>
</evidence>
<evidence type="ECO:0000259" key="9">
    <source>
        <dbReference type="PROSITE" id="PS50850"/>
    </source>
</evidence>
<dbReference type="GO" id="GO:0022857">
    <property type="term" value="F:transmembrane transporter activity"/>
    <property type="evidence" value="ECO:0007669"/>
    <property type="project" value="InterPro"/>
</dbReference>
<comment type="subcellular location">
    <subcellularLocation>
        <location evidence="1">Cell membrane</location>
        <topology evidence="1">Multi-pass membrane protein</topology>
    </subcellularLocation>
</comment>
<evidence type="ECO:0000256" key="1">
    <source>
        <dbReference type="ARBA" id="ARBA00004651"/>
    </source>
</evidence>
<keyword evidence="4 8" id="KW-0812">Transmembrane</keyword>
<dbReference type="GO" id="GO:0005886">
    <property type="term" value="C:plasma membrane"/>
    <property type="evidence" value="ECO:0007669"/>
    <property type="project" value="UniProtKB-SubCell"/>
</dbReference>
<dbReference type="RefSeq" id="WP_074854164.1">
    <property type="nucleotide sequence ID" value="NZ_FNLM01000036.1"/>
</dbReference>
<proteinExistence type="predicted"/>
<feature type="transmembrane region" description="Helical" evidence="8">
    <location>
        <begin position="34"/>
        <end position="56"/>
    </location>
</feature>
<evidence type="ECO:0000256" key="6">
    <source>
        <dbReference type="ARBA" id="ARBA00023136"/>
    </source>
</evidence>
<evidence type="ECO:0000256" key="2">
    <source>
        <dbReference type="ARBA" id="ARBA00022448"/>
    </source>
</evidence>
<dbReference type="CDD" id="cd17325">
    <property type="entry name" value="MFS_MdtG_SLC18_like"/>
    <property type="match status" value="1"/>
</dbReference>
<feature type="transmembrane region" description="Helical" evidence="8">
    <location>
        <begin position="244"/>
        <end position="265"/>
    </location>
</feature>
<feature type="transmembrane region" description="Helical" evidence="8">
    <location>
        <begin position="76"/>
        <end position="98"/>
    </location>
</feature>
<dbReference type="InterPro" id="IPR050171">
    <property type="entry name" value="MFS_Transporters"/>
</dbReference>
<dbReference type="OrthoDB" id="3285241at2"/>
<keyword evidence="5 8" id="KW-1133">Transmembrane helix</keyword>
<keyword evidence="3" id="KW-1003">Cell membrane</keyword>
<feature type="transmembrane region" description="Helical" evidence="8">
    <location>
        <begin position="211"/>
        <end position="232"/>
    </location>
</feature>